<dbReference type="Proteomes" id="UP000305109">
    <property type="component" value="Unassembled WGS sequence"/>
</dbReference>
<dbReference type="InterPro" id="IPR036271">
    <property type="entry name" value="Tet_transcr_reg_TetR-rel_C_sf"/>
</dbReference>
<dbReference type="RefSeq" id="WP_136910237.1">
    <property type="nucleotide sequence ID" value="NZ_SUMD01000005.1"/>
</dbReference>
<reference evidence="6 7" key="1">
    <citation type="submission" date="2019-04" db="EMBL/GenBank/DDBJ databases">
        <title>Rhodococcus oryzae sp. nov., a novel actinomycete isolated from rhizosphere soil of rice (Oryza sativa L.).</title>
        <authorList>
            <person name="Li C."/>
        </authorList>
    </citation>
    <scope>NUCLEOTIDE SEQUENCE [LARGE SCALE GENOMIC DNA]</scope>
    <source>
        <strain evidence="6 7">NEAU-CX67</strain>
    </source>
</reference>
<dbReference type="PROSITE" id="PS50977">
    <property type="entry name" value="HTH_TETR_2"/>
    <property type="match status" value="1"/>
</dbReference>
<dbReference type="Pfam" id="PF00440">
    <property type="entry name" value="TetR_N"/>
    <property type="match status" value="1"/>
</dbReference>
<evidence type="ECO:0000313" key="7">
    <source>
        <dbReference type="Proteomes" id="UP000305109"/>
    </source>
</evidence>
<dbReference type="Pfam" id="PF02909">
    <property type="entry name" value="TetR_C_1"/>
    <property type="match status" value="1"/>
</dbReference>
<protein>
    <submittedName>
        <fullName evidence="6">TetR/AcrR family transcriptional regulator</fullName>
    </submittedName>
</protein>
<dbReference type="Gene3D" id="1.10.357.10">
    <property type="entry name" value="Tetracycline Repressor, domain 2"/>
    <property type="match status" value="1"/>
</dbReference>
<dbReference type="InterPro" id="IPR004111">
    <property type="entry name" value="Repressor_TetR_C"/>
</dbReference>
<keyword evidence="1" id="KW-0805">Transcription regulation</keyword>
<keyword evidence="3" id="KW-0804">Transcription</keyword>
<name>A0ABY2RK24_9NOCA</name>
<dbReference type="InterPro" id="IPR050109">
    <property type="entry name" value="HTH-type_TetR-like_transc_reg"/>
</dbReference>
<dbReference type="Gene3D" id="1.10.10.60">
    <property type="entry name" value="Homeodomain-like"/>
    <property type="match status" value="1"/>
</dbReference>
<dbReference type="InterPro" id="IPR009057">
    <property type="entry name" value="Homeodomain-like_sf"/>
</dbReference>
<dbReference type="EMBL" id="SUMD01000005">
    <property type="protein sequence ID" value="TJZ78025.1"/>
    <property type="molecule type" value="Genomic_DNA"/>
</dbReference>
<evidence type="ECO:0000256" key="2">
    <source>
        <dbReference type="ARBA" id="ARBA00023125"/>
    </source>
</evidence>
<dbReference type="PRINTS" id="PR00455">
    <property type="entry name" value="HTHTETR"/>
</dbReference>
<comment type="caution">
    <text evidence="6">The sequence shown here is derived from an EMBL/GenBank/DDBJ whole genome shotgun (WGS) entry which is preliminary data.</text>
</comment>
<evidence type="ECO:0000313" key="6">
    <source>
        <dbReference type="EMBL" id="TJZ78025.1"/>
    </source>
</evidence>
<feature type="domain" description="HTH tetR-type" evidence="5">
    <location>
        <begin position="30"/>
        <end position="90"/>
    </location>
</feature>
<evidence type="ECO:0000256" key="4">
    <source>
        <dbReference type="PROSITE-ProRule" id="PRU00335"/>
    </source>
</evidence>
<dbReference type="SUPFAM" id="SSF46689">
    <property type="entry name" value="Homeodomain-like"/>
    <property type="match status" value="1"/>
</dbReference>
<dbReference type="PANTHER" id="PTHR30055">
    <property type="entry name" value="HTH-TYPE TRANSCRIPTIONAL REGULATOR RUTR"/>
    <property type="match status" value="1"/>
</dbReference>
<dbReference type="SUPFAM" id="SSF48498">
    <property type="entry name" value="Tetracyclin repressor-like, C-terminal domain"/>
    <property type="match status" value="1"/>
</dbReference>
<sequence>METSGGPELPRKIKLAWGLAEPGSRGPRRGLSLEQILDAAIELADREGVAALSMSRVAKALGFTTMSLYRYVESKDELIELISDRALGPPPEFAKGLGWREGLQQWAIAEREGVLRHPWWLQLPIVAPPTGPNNMLWLDAGLARLSETPLPEALRVKVVLNTSLYVVGRARFSSDIAAAAAAEDGEYASILPALLDPDRFPHLLRAVSEGAFEDDPQDEDLGWADADFRFALDLLLDGIEKLVDAHR</sequence>
<evidence type="ECO:0000256" key="1">
    <source>
        <dbReference type="ARBA" id="ARBA00023015"/>
    </source>
</evidence>
<evidence type="ECO:0000256" key="3">
    <source>
        <dbReference type="ARBA" id="ARBA00023163"/>
    </source>
</evidence>
<gene>
    <name evidence="6" type="ORF">FCG67_13420</name>
</gene>
<proteinExistence type="predicted"/>
<keyword evidence="7" id="KW-1185">Reference proteome</keyword>
<accession>A0ABY2RK24</accession>
<evidence type="ECO:0000259" key="5">
    <source>
        <dbReference type="PROSITE" id="PS50977"/>
    </source>
</evidence>
<organism evidence="6 7">
    <name type="scientific">Rhodococcus oryzae</name>
    <dbReference type="NCBI Taxonomy" id="2571143"/>
    <lineage>
        <taxon>Bacteria</taxon>
        <taxon>Bacillati</taxon>
        <taxon>Actinomycetota</taxon>
        <taxon>Actinomycetes</taxon>
        <taxon>Mycobacteriales</taxon>
        <taxon>Nocardiaceae</taxon>
        <taxon>Rhodococcus</taxon>
    </lineage>
</organism>
<dbReference type="PANTHER" id="PTHR30055:SF151">
    <property type="entry name" value="TRANSCRIPTIONAL REGULATORY PROTEIN"/>
    <property type="match status" value="1"/>
</dbReference>
<keyword evidence="2 4" id="KW-0238">DNA-binding</keyword>
<dbReference type="InterPro" id="IPR001647">
    <property type="entry name" value="HTH_TetR"/>
</dbReference>
<feature type="DNA-binding region" description="H-T-H motif" evidence="4">
    <location>
        <begin position="53"/>
        <end position="72"/>
    </location>
</feature>